<evidence type="ECO:0000313" key="5">
    <source>
        <dbReference type="EMBL" id="KKK74022.1"/>
    </source>
</evidence>
<dbReference type="PROSITE" id="PS51257">
    <property type="entry name" value="PROKAR_LIPOPROTEIN"/>
    <property type="match status" value="1"/>
</dbReference>
<dbReference type="PANTHER" id="PTHR46630:SF1">
    <property type="entry name" value="TETRATRICOPEPTIDE REPEAT PROTEIN 29"/>
    <property type="match status" value="1"/>
</dbReference>
<accession>A0A0F8XY48</accession>
<evidence type="ECO:0000256" key="4">
    <source>
        <dbReference type="ARBA" id="ARBA00022803"/>
    </source>
</evidence>
<dbReference type="AlphaFoldDB" id="A0A0F8XY48"/>
<protein>
    <recommendedName>
        <fullName evidence="6">MalT-like TPR region domain-containing protein</fullName>
    </recommendedName>
</protein>
<reference evidence="5" key="1">
    <citation type="journal article" date="2015" name="Nature">
        <title>Complex archaea that bridge the gap between prokaryotes and eukaryotes.</title>
        <authorList>
            <person name="Spang A."/>
            <person name="Saw J.H."/>
            <person name="Jorgensen S.L."/>
            <person name="Zaremba-Niedzwiedzka K."/>
            <person name="Martijn J."/>
            <person name="Lind A.E."/>
            <person name="van Eijk R."/>
            <person name="Schleper C."/>
            <person name="Guy L."/>
            <person name="Ettema T.J."/>
        </authorList>
    </citation>
    <scope>NUCLEOTIDE SEQUENCE</scope>
</reference>
<dbReference type="SUPFAM" id="SSF48452">
    <property type="entry name" value="TPR-like"/>
    <property type="match status" value="1"/>
</dbReference>
<feature type="non-terminal residue" evidence="5">
    <location>
        <position position="320"/>
    </location>
</feature>
<organism evidence="5">
    <name type="scientific">marine sediment metagenome</name>
    <dbReference type="NCBI Taxonomy" id="412755"/>
    <lineage>
        <taxon>unclassified sequences</taxon>
        <taxon>metagenomes</taxon>
        <taxon>ecological metagenomes</taxon>
    </lineage>
</organism>
<sequence>MLNRSVSLFIVSMGVLILLSCATSPMVSKGVKNDSAILARAFQVAQTIEDPYNRDVAIEKIAGVFSAAGQFDDALKTTKAIVDPKIKAFALSTLSKDAWERGKKEKAIDMLTQSFEVIKTIEDPHMKSYFLATEATKFDKIGQKDKSEDFLSQAIEIADTISYDSIKAYNFTIIGDKYLKIGDKDKAGEILSKAYAIAQNIDDVSSQITIMDMIAGILAEDEQYEQAFQIAKAIEEIITKGAAPDRIADIYVTEGKYDEAVKTAQAIENSYTKTFALAVVIEASLSYLGLGTQPPTPSWGLMLKDAKNYLIQAPWMVIYP</sequence>
<evidence type="ECO:0000256" key="2">
    <source>
        <dbReference type="ARBA" id="ARBA00022490"/>
    </source>
</evidence>
<dbReference type="InterPro" id="IPR051476">
    <property type="entry name" value="Bac_ResReg_Asp_Phosphatase"/>
</dbReference>
<comment type="caution">
    <text evidence="5">The sequence shown here is derived from an EMBL/GenBank/DDBJ whole genome shotgun (WGS) entry which is preliminary data.</text>
</comment>
<name>A0A0F8XY48_9ZZZZ</name>
<evidence type="ECO:0000256" key="1">
    <source>
        <dbReference type="ARBA" id="ARBA00004496"/>
    </source>
</evidence>
<gene>
    <name evidence="5" type="ORF">LCGC14_2887930</name>
</gene>
<dbReference type="InterPro" id="IPR011990">
    <property type="entry name" value="TPR-like_helical_dom_sf"/>
</dbReference>
<dbReference type="PANTHER" id="PTHR46630">
    <property type="entry name" value="TETRATRICOPEPTIDE REPEAT PROTEIN 29"/>
    <property type="match status" value="1"/>
</dbReference>
<dbReference type="EMBL" id="LAZR01056515">
    <property type="protein sequence ID" value="KKK74022.1"/>
    <property type="molecule type" value="Genomic_DNA"/>
</dbReference>
<dbReference type="GO" id="GO:0005737">
    <property type="term" value="C:cytoplasm"/>
    <property type="evidence" value="ECO:0007669"/>
    <property type="project" value="UniProtKB-SubCell"/>
</dbReference>
<keyword evidence="3" id="KW-0677">Repeat</keyword>
<keyword evidence="4" id="KW-0802">TPR repeat</keyword>
<comment type="subcellular location">
    <subcellularLocation>
        <location evidence="1">Cytoplasm</location>
    </subcellularLocation>
</comment>
<dbReference type="Gene3D" id="1.25.40.10">
    <property type="entry name" value="Tetratricopeptide repeat domain"/>
    <property type="match status" value="2"/>
</dbReference>
<evidence type="ECO:0008006" key="6">
    <source>
        <dbReference type="Google" id="ProtNLM"/>
    </source>
</evidence>
<evidence type="ECO:0000256" key="3">
    <source>
        <dbReference type="ARBA" id="ARBA00022737"/>
    </source>
</evidence>
<proteinExistence type="predicted"/>
<keyword evidence="2" id="KW-0963">Cytoplasm</keyword>